<organism evidence="1 2">
    <name type="scientific">Colletotrichum paranaense</name>
    <dbReference type="NCBI Taxonomy" id="1914294"/>
    <lineage>
        <taxon>Eukaryota</taxon>
        <taxon>Fungi</taxon>
        <taxon>Dikarya</taxon>
        <taxon>Ascomycota</taxon>
        <taxon>Pezizomycotina</taxon>
        <taxon>Sordariomycetes</taxon>
        <taxon>Hypocreomycetidae</taxon>
        <taxon>Glomerellales</taxon>
        <taxon>Glomerellaceae</taxon>
        <taxon>Colletotrichum</taxon>
        <taxon>Colletotrichum acutatum species complex</taxon>
    </lineage>
</organism>
<proteinExistence type="predicted"/>
<keyword evidence="2" id="KW-1185">Reference proteome</keyword>
<dbReference type="RefSeq" id="XP_060347210.1">
    <property type="nucleotide sequence ID" value="XM_060493080.1"/>
</dbReference>
<reference evidence="1 2" key="1">
    <citation type="submission" date="2016-10" db="EMBL/GenBank/DDBJ databases">
        <title>The genome sequence of Colletotrichum fioriniae PJ7.</title>
        <authorList>
            <person name="Baroncelli R."/>
        </authorList>
    </citation>
    <scope>NUCLEOTIDE SEQUENCE [LARGE SCALE GENOMIC DNA]</scope>
    <source>
        <strain evidence="1 2">IMI 384185</strain>
    </source>
</reference>
<comment type="caution">
    <text evidence="1">The sequence shown here is derived from an EMBL/GenBank/DDBJ whole genome shotgun (WGS) entry which is preliminary data.</text>
</comment>
<dbReference type="Proteomes" id="UP001241169">
    <property type="component" value="Unassembled WGS sequence"/>
</dbReference>
<evidence type="ECO:0000313" key="1">
    <source>
        <dbReference type="EMBL" id="KAK1535271.1"/>
    </source>
</evidence>
<accession>A0ABQ9SEW5</accession>
<sequence>MACMVCACQCRWSGHNQARARQWRRVGLGTICGYTQHAMLFTTHHHHHHLLLLCFHFGLSRLSVSFPPVRCFGIRGKFLVGIDGKTVDEHTLVWFDTGLEEAVCSWWVPRQPLLFKPVGEREISPSHKQASAGWMVAMMFGNRSIVVYRTWTTLGQDNQYVCSVTEATAA</sequence>
<dbReference type="EMBL" id="MOPA01000007">
    <property type="protein sequence ID" value="KAK1535271.1"/>
    <property type="molecule type" value="Genomic_DNA"/>
</dbReference>
<protein>
    <recommendedName>
        <fullName evidence="3">Ig-like domain-containing protein</fullName>
    </recommendedName>
</protein>
<evidence type="ECO:0008006" key="3">
    <source>
        <dbReference type="Google" id="ProtNLM"/>
    </source>
</evidence>
<gene>
    <name evidence="1" type="ORF">CPAR01_08813</name>
</gene>
<dbReference type="GeneID" id="85376979"/>
<evidence type="ECO:0000313" key="2">
    <source>
        <dbReference type="Proteomes" id="UP001241169"/>
    </source>
</evidence>
<name>A0ABQ9SEW5_9PEZI</name>